<evidence type="ECO:0000313" key="1">
    <source>
        <dbReference type="EMBL" id="MBO1318027.1"/>
    </source>
</evidence>
<dbReference type="InterPro" id="IPR036388">
    <property type="entry name" value="WH-like_DNA-bd_sf"/>
</dbReference>
<dbReference type="GO" id="GO:0005829">
    <property type="term" value="C:cytosol"/>
    <property type="evidence" value="ECO:0007669"/>
    <property type="project" value="TreeGrafter"/>
</dbReference>
<dbReference type="Gene3D" id="1.10.10.10">
    <property type="entry name" value="Winged helix-like DNA-binding domain superfamily/Winged helix DNA-binding domain"/>
    <property type="match status" value="1"/>
</dbReference>
<dbReference type="SUPFAM" id="SSF46785">
    <property type="entry name" value="Winged helix' DNA-binding domain"/>
    <property type="match status" value="1"/>
</dbReference>
<sequence>MSRSTKLATAAHIMMYLAWNEGDRVRIDDIAKSANANPSRLRQLCSQLSQGGYIRTYKGAKGGIEAVLTPDQVSLLDLCVCIEDLNFFALTPHEANRKDPIGKVIAPTLARLYDDYNNIFREYLKATTIMDLIDMADQAPSL</sequence>
<keyword evidence="2" id="KW-1185">Reference proteome</keyword>
<dbReference type="EMBL" id="JAFREP010000004">
    <property type="protein sequence ID" value="MBO1318027.1"/>
    <property type="molecule type" value="Genomic_DNA"/>
</dbReference>
<comment type="caution">
    <text evidence="1">The sequence shown here is derived from an EMBL/GenBank/DDBJ whole genome shotgun (WGS) entry which is preliminary data.</text>
</comment>
<protein>
    <submittedName>
        <fullName evidence="1">Rrf2 family transcriptional regulator</fullName>
    </submittedName>
</protein>
<organism evidence="1 2">
    <name type="scientific">Acanthopleuribacter pedis</name>
    <dbReference type="NCBI Taxonomy" id="442870"/>
    <lineage>
        <taxon>Bacteria</taxon>
        <taxon>Pseudomonadati</taxon>
        <taxon>Acidobacteriota</taxon>
        <taxon>Holophagae</taxon>
        <taxon>Acanthopleuribacterales</taxon>
        <taxon>Acanthopleuribacteraceae</taxon>
        <taxon>Acanthopleuribacter</taxon>
    </lineage>
</organism>
<reference evidence="1" key="1">
    <citation type="submission" date="2021-03" db="EMBL/GenBank/DDBJ databases">
        <authorList>
            <person name="Wang G."/>
        </authorList>
    </citation>
    <scope>NUCLEOTIDE SEQUENCE</scope>
    <source>
        <strain evidence="1">KCTC 12899</strain>
    </source>
</reference>
<gene>
    <name evidence="1" type="ORF">J3U88_06095</name>
</gene>
<dbReference type="Proteomes" id="UP000664417">
    <property type="component" value="Unassembled WGS sequence"/>
</dbReference>
<dbReference type="Pfam" id="PF02082">
    <property type="entry name" value="Rrf2"/>
    <property type="match status" value="1"/>
</dbReference>
<dbReference type="GO" id="GO:0003700">
    <property type="term" value="F:DNA-binding transcription factor activity"/>
    <property type="evidence" value="ECO:0007669"/>
    <property type="project" value="TreeGrafter"/>
</dbReference>
<dbReference type="InterPro" id="IPR000944">
    <property type="entry name" value="Tscrpt_reg_Rrf2"/>
</dbReference>
<name>A0A8J7Q4P3_9BACT</name>
<dbReference type="AlphaFoldDB" id="A0A8J7Q4P3"/>
<dbReference type="RefSeq" id="WP_207857589.1">
    <property type="nucleotide sequence ID" value="NZ_JAFREP010000004.1"/>
</dbReference>
<evidence type="ECO:0000313" key="2">
    <source>
        <dbReference type="Proteomes" id="UP000664417"/>
    </source>
</evidence>
<dbReference type="PANTHER" id="PTHR33221:SF15">
    <property type="entry name" value="HTH-TYPE TRANSCRIPTIONAL REGULATOR YWGB-RELATED"/>
    <property type="match status" value="1"/>
</dbReference>
<dbReference type="PROSITE" id="PS51197">
    <property type="entry name" value="HTH_RRF2_2"/>
    <property type="match status" value="1"/>
</dbReference>
<proteinExistence type="predicted"/>
<accession>A0A8J7Q4P3</accession>
<dbReference type="InterPro" id="IPR036390">
    <property type="entry name" value="WH_DNA-bd_sf"/>
</dbReference>
<dbReference type="PANTHER" id="PTHR33221">
    <property type="entry name" value="WINGED HELIX-TURN-HELIX TRANSCRIPTIONAL REGULATOR, RRF2 FAMILY"/>
    <property type="match status" value="1"/>
</dbReference>